<reference evidence="2 3" key="1">
    <citation type="submission" date="2016-10" db="EMBL/GenBank/DDBJ databases">
        <title>Paenibacillus species isolates.</title>
        <authorList>
            <person name="Beno S.M."/>
        </authorList>
    </citation>
    <scope>NUCLEOTIDE SEQUENCE [LARGE SCALE GENOMIC DNA]</scope>
    <source>
        <strain evidence="2 3">FSL R5-0923</strain>
    </source>
</reference>
<dbReference type="InterPro" id="IPR000157">
    <property type="entry name" value="TIR_dom"/>
</dbReference>
<dbReference type="SUPFAM" id="SSF52200">
    <property type="entry name" value="Toll/Interleukin receptor TIR domain"/>
    <property type="match status" value="1"/>
</dbReference>
<dbReference type="InterPro" id="IPR035897">
    <property type="entry name" value="Toll_tir_struct_dom_sf"/>
</dbReference>
<dbReference type="InterPro" id="IPR001736">
    <property type="entry name" value="PLipase_D/transphosphatidylase"/>
</dbReference>
<organism evidence="2 3">
    <name type="scientific">Paenibacillus odorifer</name>
    <dbReference type="NCBI Taxonomy" id="189426"/>
    <lineage>
        <taxon>Bacteria</taxon>
        <taxon>Bacillati</taxon>
        <taxon>Bacillota</taxon>
        <taxon>Bacilli</taxon>
        <taxon>Bacillales</taxon>
        <taxon>Paenibacillaceae</taxon>
        <taxon>Paenibacillus</taxon>
    </lineage>
</organism>
<evidence type="ECO:0000313" key="2">
    <source>
        <dbReference type="EMBL" id="OMD52203.1"/>
    </source>
</evidence>
<protein>
    <recommendedName>
        <fullName evidence="1">PLD phosphodiesterase domain-containing protein</fullName>
    </recommendedName>
</protein>
<name>A0ABX3HQI2_9BACL</name>
<feature type="domain" description="PLD phosphodiesterase" evidence="1">
    <location>
        <begin position="1"/>
        <end position="32"/>
    </location>
</feature>
<sequence length="179" mass="20405">MYIKHNKGIVINGGKINGNVTSIGSVNYNQDTSKGDNVTSDPKHKYDVAMSFAGEDRSYVEIIAKELKAKDINVFYDEFEHVTLWGKDLPTYLDQLFTNNSSFCVMFISQIYITKAWCNLERDSALDRQHRDGEYILPVCLDQTSIQGITDRYGYLEAKNFSPVQLAETIIKKLSENKQ</sequence>
<comment type="caution">
    <text evidence="2">The sequence shown here is derived from an EMBL/GenBank/DDBJ whole genome shotgun (WGS) entry which is preliminary data.</text>
</comment>
<dbReference type="Proteomes" id="UP000187313">
    <property type="component" value="Unassembled WGS sequence"/>
</dbReference>
<dbReference type="Gene3D" id="3.40.50.10140">
    <property type="entry name" value="Toll/interleukin-1 receptor homology (TIR) domain"/>
    <property type="match status" value="1"/>
</dbReference>
<gene>
    <name evidence="2" type="ORF">BSK51_12620</name>
</gene>
<keyword evidence="3" id="KW-1185">Reference proteome</keyword>
<accession>A0ABX3HQI2</accession>
<dbReference type="RefSeq" id="WP_076299306.1">
    <property type="nucleotide sequence ID" value="NZ_MPTD01000007.1"/>
</dbReference>
<dbReference type="EMBL" id="MPTD01000007">
    <property type="protein sequence ID" value="OMD52203.1"/>
    <property type="molecule type" value="Genomic_DNA"/>
</dbReference>
<dbReference type="SMART" id="SM00255">
    <property type="entry name" value="TIR"/>
    <property type="match status" value="1"/>
</dbReference>
<dbReference type="Pfam" id="PF13676">
    <property type="entry name" value="TIR_2"/>
    <property type="match status" value="1"/>
</dbReference>
<evidence type="ECO:0000313" key="3">
    <source>
        <dbReference type="Proteomes" id="UP000187313"/>
    </source>
</evidence>
<evidence type="ECO:0000259" key="1">
    <source>
        <dbReference type="PROSITE" id="PS50035"/>
    </source>
</evidence>
<proteinExistence type="predicted"/>
<dbReference type="PROSITE" id="PS50035">
    <property type="entry name" value="PLD"/>
    <property type="match status" value="1"/>
</dbReference>